<feature type="compositionally biased region" description="Basic and acidic residues" evidence="1">
    <location>
        <begin position="124"/>
        <end position="143"/>
    </location>
</feature>
<comment type="caution">
    <text evidence="3">The sequence shown here is derived from an EMBL/GenBank/DDBJ whole genome shotgun (WGS) entry which is preliminary data.</text>
</comment>
<keyword evidence="2" id="KW-0472">Membrane</keyword>
<name>A0AAV2AGM4_9ARAC</name>
<dbReference type="EMBL" id="CAXIEN010000154">
    <property type="protein sequence ID" value="CAL1282259.1"/>
    <property type="molecule type" value="Genomic_DNA"/>
</dbReference>
<evidence type="ECO:0000313" key="4">
    <source>
        <dbReference type="Proteomes" id="UP001497382"/>
    </source>
</evidence>
<feature type="transmembrane region" description="Helical" evidence="2">
    <location>
        <begin position="12"/>
        <end position="34"/>
    </location>
</feature>
<feature type="compositionally biased region" description="Basic and acidic residues" evidence="1">
    <location>
        <begin position="89"/>
        <end position="99"/>
    </location>
</feature>
<dbReference type="AlphaFoldDB" id="A0AAV2AGM4"/>
<feature type="compositionally biased region" description="Basic and acidic residues" evidence="1">
    <location>
        <begin position="213"/>
        <end position="243"/>
    </location>
</feature>
<accession>A0AAV2AGM4</accession>
<feature type="compositionally biased region" description="Basic residues" evidence="1">
    <location>
        <begin position="366"/>
        <end position="376"/>
    </location>
</feature>
<feature type="region of interest" description="Disordered" evidence="1">
    <location>
        <begin position="357"/>
        <end position="376"/>
    </location>
</feature>
<evidence type="ECO:0000256" key="2">
    <source>
        <dbReference type="SAM" id="Phobius"/>
    </source>
</evidence>
<dbReference type="Proteomes" id="UP001497382">
    <property type="component" value="Unassembled WGS sequence"/>
</dbReference>
<keyword evidence="2" id="KW-1133">Transmembrane helix</keyword>
<sequence length="376" mass="41435">MLNSINMEFIQAFNPLYAVPIVAVILCAFIVYAFGFKSPVQPPSFEGIEEEKKYPKKRRGKETQKNNKLIQNGKVNGSTVTKSNAVPTKKKETIEKSATSEKLSSGNEKFNAASEKKASKKSKAQNEKKLPQEKKKESFSHDELNDDGWVQLISKKGRKNRKKDDISTLEANPSISISGKPTEANKSDDSSPIEESPKKNAELQSSDASAQSAKDRKQPIQAANEEKVAKDVKSFTSSEKPKMQDIILEVSKPGNNVEKQLPKETAAKGIKVLEESSKSKKKKKKSAETFHPENEPVGNISNSISESSPVQVNSETVAPSKTATPNSDVIDPPQVNSSKVDQPSEVKTSNVAFDELAGLFPEPKEQKKKKKVRRDH</sequence>
<organism evidence="3 4">
    <name type="scientific">Larinioides sclopetarius</name>
    <dbReference type="NCBI Taxonomy" id="280406"/>
    <lineage>
        <taxon>Eukaryota</taxon>
        <taxon>Metazoa</taxon>
        <taxon>Ecdysozoa</taxon>
        <taxon>Arthropoda</taxon>
        <taxon>Chelicerata</taxon>
        <taxon>Arachnida</taxon>
        <taxon>Araneae</taxon>
        <taxon>Araneomorphae</taxon>
        <taxon>Entelegynae</taxon>
        <taxon>Araneoidea</taxon>
        <taxon>Araneidae</taxon>
        <taxon>Larinioides</taxon>
    </lineage>
</organism>
<protein>
    <submittedName>
        <fullName evidence="3">Uncharacterized protein</fullName>
    </submittedName>
</protein>
<proteinExistence type="predicted"/>
<feature type="compositionally biased region" description="Polar residues" evidence="1">
    <location>
        <begin position="169"/>
        <end position="179"/>
    </location>
</feature>
<reference evidence="3 4" key="1">
    <citation type="submission" date="2024-04" db="EMBL/GenBank/DDBJ databases">
        <authorList>
            <person name="Rising A."/>
            <person name="Reimegard J."/>
            <person name="Sonavane S."/>
            <person name="Akerstrom W."/>
            <person name="Nylinder S."/>
            <person name="Hedman E."/>
            <person name="Kallberg Y."/>
        </authorList>
    </citation>
    <scope>NUCLEOTIDE SEQUENCE [LARGE SCALE GENOMIC DNA]</scope>
</reference>
<feature type="compositionally biased region" description="Basic and acidic residues" evidence="1">
    <location>
        <begin position="183"/>
        <end position="201"/>
    </location>
</feature>
<keyword evidence="4" id="KW-1185">Reference proteome</keyword>
<feature type="compositionally biased region" description="Polar residues" evidence="1">
    <location>
        <begin position="66"/>
        <end position="86"/>
    </location>
</feature>
<feature type="region of interest" description="Disordered" evidence="1">
    <location>
        <begin position="45"/>
        <end position="349"/>
    </location>
</feature>
<feature type="compositionally biased region" description="Polar residues" evidence="1">
    <location>
        <begin position="334"/>
        <end position="349"/>
    </location>
</feature>
<evidence type="ECO:0000256" key="1">
    <source>
        <dbReference type="SAM" id="MobiDB-lite"/>
    </source>
</evidence>
<keyword evidence="2" id="KW-0812">Transmembrane</keyword>
<feature type="compositionally biased region" description="Basic and acidic residues" evidence="1">
    <location>
        <begin position="260"/>
        <end position="278"/>
    </location>
</feature>
<gene>
    <name evidence="3" type="ORF">LARSCL_LOCUS12002</name>
</gene>
<evidence type="ECO:0000313" key="3">
    <source>
        <dbReference type="EMBL" id="CAL1282259.1"/>
    </source>
</evidence>
<feature type="compositionally biased region" description="Polar residues" evidence="1">
    <location>
        <begin position="299"/>
        <end position="327"/>
    </location>
</feature>